<keyword evidence="6" id="KW-0175">Coiled coil</keyword>
<dbReference type="InParanoid" id="A0A401GJ98"/>
<dbReference type="Gene3D" id="3.10.110.10">
    <property type="entry name" value="Ubiquitin Conjugating Enzyme"/>
    <property type="match status" value="1"/>
</dbReference>
<evidence type="ECO:0000256" key="1">
    <source>
        <dbReference type="ARBA" id="ARBA00004177"/>
    </source>
</evidence>
<feature type="compositionally biased region" description="Low complexity" evidence="8">
    <location>
        <begin position="148"/>
        <end position="157"/>
    </location>
</feature>
<dbReference type="Pfam" id="PF09454">
    <property type="entry name" value="Vps23_core"/>
    <property type="match status" value="1"/>
</dbReference>
<evidence type="ECO:0000256" key="7">
    <source>
        <dbReference type="PROSITE-ProRule" id="PRU00644"/>
    </source>
</evidence>
<evidence type="ECO:0000256" key="8">
    <source>
        <dbReference type="SAM" id="MobiDB-lite"/>
    </source>
</evidence>
<evidence type="ECO:0000256" key="6">
    <source>
        <dbReference type="ARBA" id="ARBA00023054"/>
    </source>
</evidence>
<dbReference type="AlphaFoldDB" id="A0A401GJ98"/>
<feature type="compositionally biased region" description="Pro residues" evidence="8">
    <location>
        <begin position="365"/>
        <end position="374"/>
    </location>
</feature>
<evidence type="ECO:0000259" key="10">
    <source>
        <dbReference type="PROSITE" id="PS51322"/>
    </source>
</evidence>
<dbReference type="Gene3D" id="6.10.140.820">
    <property type="match status" value="1"/>
</dbReference>
<feature type="region of interest" description="Disordered" evidence="8">
    <location>
        <begin position="148"/>
        <end position="408"/>
    </location>
</feature>
<dbReference type="PANTHER" id="PTHR23306:SF3">
    <property type="entry name" value="TUMOR SUPPRESSOR PROTEIN 101"/>
    <property type="match status" value="1"/>
</dbReference>
<dbReference type="GeneID" id="38779142"/>
<dbReference type="InterPro" id="IPR008883">
    <property type="entry name" value="UEV_N"/>
</dbReference>
<dbReference type="RefSeq" id="XP_027613138.1">
    <property type="nucleotide sequence ID" value="XM_027757337.1"/>
</dbReference>
<feature type="domain" description="SB" evidence="9">
    <location>
        <begin position="502"/>
        <end position="570"/>
    </location>
</feature>
<dbReference type="PROSITE" id="PS51312">
    <property type="entry name" value="SB"/>
    <property type="match status" value="1"/>
</dbReference>
<dbReference type="SUPFAM" id="SSF140111">
    <property type="entry name" value="Endosomal sorting complex assembly domain"/>
    <property type="match status" value="1"/>
</dbReference>
<evidence type="ECO:0000313" key="12">
    <source>
        <dbReference type="Proteomes" id="UP000287166"/>
    </source>
</evidence>
<evidence type="ECO:0008006" key="13">
    <source>
        <dbReference type="Google" id="ProtNLM"/>
    </source>
</evidence>
<dbReference type="InterPro" id="IPR017916">
    <property type="entry name" value="SB_dom"/>
</dbReference>
<evidence type="ECO:0000259" key="9">
    <source>
        <dbReference type="PROSITE" id="PS51312"/>
    </source>
</evidence>
<dbReference type="GO" id="GO:0072666">
    <property type="term" value="P:establishment of protein localization to vacuole"/>
    <property type="evidence" value="ECO:0007669"/>
    <property type="project" value="UniProtKB-ARBA"/>
</dbReference>
<proteinExistence type="inferred from homology"/>
<feature type="compositionally biased region" description="Pro residues" evidence="8">
    <location>
        <begin position="236"/>
        <end position="250"/>
    </location>
</feature>
<dbReference type="InterPro" id="IPR037202">
    <property type="entry name" value="ESCRT_assembly_dom"/>
</dbReference>
<keyword evidence="12" id="KW-1185">Reference proteome</keyword>
<comment type="similarity">
    <text evidence="2">Belongs to the ubiquitin-conjugating enzyme family. UEV subfamily.</text>
</comment>
<evidence type="ECO:0000256" key="2">
    <source>
        <dbReference type="ARBA" id="ARBA00009594"/>
    </source>
</evidence>
<dbReference type="PANTHER" id="PTHR23306">
    <property type="entry name" value="TUMOR SUSCEPTIBILITY GENE 101 PROTEIN-RELATED"/>
    <property type="match status" value="1"/>
</dbReference>
<sequence length="584" mass="62935">MAASLMHRWLRQNIQPYAHQDVVFPDVAAALARYPTLRPKTDVYTYDDGRTQLLLCLHGLVPISFRGAAYNIPVAVWLTREHPREPPIAYVVPTADMLVRPGSDVDVSGKCHIQYLSNWEHKPEGCNLTALFEAMRDAFSHLPPVYAKPKPVAAPQPTRAATTGPDYSDRPPPPLPPATPSQSVPPAPAPEHNDGRPPLPAKPGAPAVSATAAPHARTQGVPRSPTLLATPALALRPPPPLPPHTPPAEPPLLRHPSSPVPPTYTPRAQSDVPRPQAPPQLPSAASPRPTPPLHQPARAVASSSPPPLPPLPNVASPVGLPQHMYPTFPTLHSPAPSLPPPFLSPQSTDRAAPPIPSMPLQHTSPPAPSIPPPDLLDADDTTSGPPLPSSTSPPPPGPAPPRPPNPELLRLHASVHARFTSELHALTHALSRDAERLRAQQADLLAGEPALRDEMGRLRAVRDVCEGVAARLRGAVERGERSVAELRRKGDPEVDELVCSTTIVYNQLINLVAEDNAIEDTIYHLHRALNTGRIDLERFLRTTRVLAEEQFMKRALIEKIEAGLPRDTAAAAPWGVVPDFASWS</sequence>
<organism evidence="11 12">
    <name type="scientific">Sparassis crispa</name>
    <dbReference type="NCBI Taxonomy" id="139825"/>
    <lineage>
        <taxon>Eukaryota</taxon>
        <taxon>Fungi</taxon>
        <taxon>Dikarya</taxon>
        <taxon>Basidiomycota</taxon>
        <taxon>Agaricomycotina</taxon>
        <taxon>Agaricomycetes</taxon>
        <taxon>Polyporales</taxon>
        <taxon>Sparassidaceae</taxon>
        <taxon>Sparassis</taxon>
    </lineage>
</organism>
<dbReference type="InterPro" id="IPR016135">
    <property type="entry name" value="UBQ-conjugating_enzyme/RWD"/>
</dbReference>
<dbReference type="GO" id="GO:0043162">
    <property type="term" value="P:ubiquitin-dependent protein catabolic process via the multivesicular body sorting pathway"/>
    <property type="evidence" value="ECO:0007669"/>
    <property type="project" value="UniProtKB-ARBA"/>
</dbReference>
<feature type="compositionally biased region" description="Pro residues" evidence="8">
    <location>
        <begin position="385"/>
        <end position="406"/>
    </location>
</feature>
<feature type="compositionally biased region" description="Low complexity" evidence="8">
    <location>
        <begin position="204"/>
        <end position="235"/>
    </location>
</feature>
<dbReference type="GO" id="GO:0043130">
    <property type="term" value="F:ubiquitin binding"/>
    <property type="evidence" value="ECO:0007669"/>
    <property type="project" value="TreeGrafter"/>
</dbReference>
<dbReference type="Pfam" id="PF05743">
    <property type="entry name" value="UEV"/>
    <property type="match status" value="1"/>
</dbReference>
<dbReference type="OrthoDB" id="306304at2759"/>
<name>A0A401GJ98_9APHY</name>
<dbReference type="EMBL" id="BFAD01000004">
    <property type="protein sequence ID" value="GBE82225.1"/>
    <property type="molecule type" value="Genomic_DNA"/>
</dbReference>
<keyword evidence="3 7" id="KW-0813">Transport</keyword>
<dbReference type="CDD" id="cd11685">
    <property type="entry name" value="UEV_TSG101-like"/>
    <property type="match status" value="1"/>
</dbReference>
<protein>
    <recommendedName>
        <fullName evidence="13">UEV-domain-containing protein</fullName>
    </recommendedName>
</protein>
<dbReference type="GO" id="GO:0000813">
    <property type="term" value="C:ESCRT I complex"/>
    <property type="evidence" value="ECO:0007669"/>
    <property type="project" value="TreeGrafter"/>
</dbReference>
<keyword evidence="4" id="KW-0967">Endosome</keyword>
<dbReference type="InterPro" id="IPR052070">
    <property type="entry name" value="ESCRT-I_UEV_domain"/>
</dbReference>
<evidence type="ECO:0000313" key="11">
    <source>
        <dbReference type="EMBL" id="GBE82225.1"/>
    </source>
</evidence>
<comment type="subcellular location">
    <subcellularLocation>
        <location evidence="1">Endosome</location>
    </subcellularLocation>
</comment>
<dbReference type="Proteomes" id="UP000287166">
    <property type="component" value="Unassembled WGS sequence"/>
</dbReference>
<evidence type="ECO:0000256" key="3">
    <source>
        <dbReference type="ARBA" id="ARBA00022448"/>
    </source>
</evidence>
<dbReference type="SUPFAM" id="SSF54495">
    <property type="entry name" value="UBC-like"/>
    <property type="match status" value="1"/>
</dbReference>
<feature type="domain" description="UEV" evidence="10">
    <location>
        <begin position="4"/>
        <end position="149"/>
    </location>
</feature>
<reference evidence="11 12" key="1">
    <citation type="journal article" date="2018" name="Sci. Rep.">
        <title>Genome sequence of the cauliflower mushroom Sparassis crispa (Hanabiratake) and its association with beneficial usage.</title>
        <authorList>
            <person name="Kiyama R."/>
            <person name="Furutani Y."/>
            <person name="Kawaguchi K."/>
            <person name="Nakanishi T."/>
        </authorList>
    </citation>
    <scope>NUCLEOTIDE SEQUENCE [LARGE SCALE GENOMIC DNA]</scope>
</reference>
<comment type="caution">
    <text evidence="11">The sequence shown here is derived from an EMBL/GenBank/DDBJ whole genome shotgun (WGS) entry which is preliminary data.</text>
</comment>
<dbReference type="STRING" id="139825.A0A401GJ98"/>
<evidence type="ECO:0000256" key="5">
    <source>
        <dbReference type="ARBA" id="ARBA00022927"/>
    </source>
</evidence>
<evidence type="ECO:0000256" key="4">
    <source>
        <dbReference type="ARBA" id="ARBA00022753"/>
    </source>
</evidence>
<dbReference type="PROSITE" id="PS51322">
    <property type="entry name" value="UEV"/>
    <property type="match status" value="1"/>
</dbReference>
<keyword evidence="5 7" id="KW-0653">Protein transport</keyword>
<accession>A0A401GJ98</accession>
<dbReference type="GO" id="GO:0006886">
    <property type="term" value="P:intracellular protein transport"/>
    <property type="evidence" value="ECO:0007669"/>
    <property type="project" value="UniProtKB-ARBA"/>
</dbReference>
<feature type="compositionally biased region" description="Pro residues" evidence="8">
    <location>
        <begin position="170"/>
        <end position="189"/>
    </location>
</feature>
<gene>
    <name evidence="11" type="ORF">SCP_0406080</name>
</gene>